<feature type="region of interest" description="Disordered" evidence="1">
    <location>
        <begin position="17"/>
        <end position="38"/>
    </location>
</feature>
<dbReference type="Pfam" id="PF16074">
    <property type="entry name" value="PilW"/>
    <property type="match status" value="1"/>
</dbReference>
<reference evidence="3 4" key="1">
    <citation type="submission" date="2019-03" db="EMBL/GenBank/DDBJ databases">
        <title>Ramlibacter rhizophilus CCTCC AB2015357, whole genome shotgun sequence.</title>
        <authorList>
            <person name="Zhang X."/>
            <person name="Feng G."/>
            <person name="Zhu H."/>
        </authorList>
    </citation>
    <scope>NUCLEOTIDE SEQUENCE [LARGE SCALE GENOMIC DNA]</scope>
    <source>
        <strain evidence="3 4">CCTCC AB2015357</strain>
    </source>
</reference>
<dbReference type="AlphaFoldDB" id="A0A4Z0BZ77"/>
<sequence>MDAHLRSAFGKPARALALSPSTARHQRPRKAGSASAREPAPAFSQRGVGLVELMVALLLGLLVIGGVLSIYLSNRVAYRDTEQLARLQENARFAFDLLMREARDTGLSPCGSPLRANVLRTAGNPTVAWWADTDAGFVRGYDGTEDSAPIVAFGNAAAQRASGTDAVLLLRPGGAETGYGRIASHDAAAPAFTLADKGGLESDDLVLLCDAFSASLLQVGALSGSALAYGAAPYLNCSTSLGSLAAGCTQAQDKTFASGALLVRWDPAFWYVGTNSRGGRSLYRRGLQKSKTTAPATIDVVPEEIIPGVADMQIDYLTRAANGSVSGPWRTAKDFAGLWNNPAAEVIALRVRLTLASDSVLGTDGKPLSRQLVAVAALRNAVK</sequence>
<keyword evidence="2" id="KW-0472">Membrane</keyword>
<proteinExistence type="predicted"/>
<evidence type="ECO:0000313" key="3">
    <source>
        <dbReference type="EMBL" id="TFZ04657.1"/>
    </source>
</evidence>
<comment type="caution">
    <text evidence="3">The sequence shown here is derived from an EMBL/GenBank/DDBJ whole genome shotgun (WGS) entry which is preliminary data.</text>
</comment>
<accession>A0A4Z0BZ77</accession>
<evidence type="ECO:0000256" key="1">
    <source>
        <dbReference type="SAM" id="MobiDB-lite"/>
    </source>
</evidence>
<dbReference type="EMBL" id="SMLL01000001">
    <property type="protein sequence ID" value="TFZ04657.1"/>
    <property type="molecule type" value="Genomic_DNA"/>
</dbReference>
<protein>
    <recommendedName>
        <fullName evidence="5">Prepilin-type N-terminal cleavage/methylation domain-containing protein</fullName>
    </recommendedName>
</protein>
<gene>
    <name evidence="3" type="ORF">EZ242_02595</name>
</gene>
<keyword evidence="4" id="KW-1185">Reference proteome</keyword>
<dbReference type="Proteomes" id="UP000297564">
    <property type="component" value="Unassembled WGS sequence"/>
</dbReference>
<dbReference type="RefSeq" id="WP_135283539.1">
    <property type="nucleotide sequence ID" value="NZ_SMLL01000001.1"/>
</dbReference>
<organism evidence="3 4">
    <name type="scientific">Ramlibacter rhizophilus</name>
    <dbReference type="NCBI Taxonomy" id="1781167"/>
    <lineage>
        <taxon>Bacteria</taxon>
        <taxon>Pseudomonadati</taxon>
        <taxon>Pseudomonadota</taxon>
        <taxon>Betaproteobacteria</taxon>
        <taxon>Burkholderiales</taxon>
        <taxon>Comamonadaceae</taxon>
        <taxon>Ramlibacter</taxon>
    </lineage>
</organism>
<dbReference type="OrthoDB" id="5496259at2"/>
<dbReference type="GO" id="GO:0043683">
    <property type="term" value="P:type IV pilus assembly"/>
    <property type="evidence" value="ECO:0007669"/>
    <property type="project" value="InterPro"/>
</dbReference>
<evidence type="ECO:0008006" key="5">
    <source>
        <dbReference type="Google" id="ProtNLM"/>
    </source>
</evidence>
<name>A0A4Z0BZ77_9BURK</name>
<evidence type="ECO:0000256" key="2">
    <source>
        <dbReference type="SAM" id="Phobius"/>
    </source>
</evidence>
<evidence type="ECO:0000313" key="4">
    <source>
        <dbReference type="Proteomes" id="UP000297564"/>
    </source>
</evidence>
<dbReference type="InterPro" id="IPR032092">
    <property type="entry name" value="PilW"/>
</dbReference>
<keyword evidence="2" id="KW-1133">Transmembrane helix</keyword>
<feature type="transmembrane region" description="Helical" evidence="2">
    <location>
        <begin position="53"/>
        <end position="72"/>
    </location>
</feature>
<keyword evidence="2" id="KW-0812">Transmembrane</keyword>